<sequence length="289" mass="31851">MKGIILAGGSGTRLYPITRSISKQLLPIYDKPMIYYPLSALMLAGIREILIISTPTDVPMFEHLLGDGKELGLSLSYAVQPEPKGLAQAFIIGEKFIGNDSCALVLGDNIFYGKGFTGTLQSAASLKEGAVIFGYYVKNPEDFGVVEFDTGGNVISLEEKPLTPKSRYAIPGLYFYDHNVAEIAKNVKPSQRGELEITSVNQAYLEQGNLKVELFGRGLAWLDTGTHQSMLEASNFVEAVQKRQGLYISCIEEIAYRMGYITNEELEKLAQPLLKTEYGRYLLDIAKGL</sequence>
<evidence type="ECO:0000256" key="1">
    <source>
        <dbReference type="ARBA" id="ARBA00001946"/>
    </source>
</evidence>
<dbReference type="OrthoDB" id="9803871at2"/>
<comment type="similarity">
    <text evidence="2 10">Belongs to the glucose-1-phosphate thymidylyltransferase family.</text>
</comment>
<dbReference type="FunFam" id="3.90.550.10:FF:000023">
    <property type="entry name" value="Glucose-1-phosphate thymidylyltransferase"/>
    <property type="match status" value="1"/>
</dbReference>
<keyword evidence="5 10" id="KW-0808">Transferase</keyword>
<proteinExistence type="inferred from homology"/>
<dbReference type="Gene3D" id="3.90.550.10">
    <property type="entry name" value="Spore Coat Polysaccharide Biosynthesis Protein SpsA, Chain A"/>
    <property type="match status" value="1"/>
</dbReference>
<dbReference type="PANTHER" id="PTHR43532">
    <property type="entry name" value="GLUCOSE-1-PHOSPHATE THYMIDYLYLTRANSFERASE"/>
    <property type="match status" value="1"/>
</dbReference>
<name>A0A1H3PCU3_9FIRM</name>
<comment type="function">
    <text evidence="10">Catalyzes the formation of dTDP-glucose, from dTTP and glucose 1-phosphate, as well as its pyrophosphorolysis.</text>
</comment>
<dbReference type="GO" id="GO:0008879">
    <property type="term" value="F:glucose-1-phosphate thymidylyltransferase activity"/>
    <property type="evidence" value="ECO:0007669"/>
    <property type="project" value="UniProtKB-EC"/>
</dbReference>
<evidence type="ECO:0000313" key="13">
    <source>
        <dbReference type="Proteomes" id="UP000199230"/>
    </source>
</evidence>
<evidence type="ECO:0000259" key="11">
    <source>
        <dbReference type="Pfam" id="PF00483"/>
    </source>
</evidence>
<accession>A0A1H3PCU3</accession>
<keyword evidence="13" id="KW-1185">Reference proteome</keyword>
<dbReference type="PANTHER" id="PTHR43532:SF1">
    <property type="entry name" value="GLUCOSE-1-PHOSPHATE THYMIDYLYLTRANSFERASE 1"/>
    <property type="match status" value="1"/>
</dbReference>
<dbReference type="NCBIfam" id="TIGR01207">
    <property type="entry name" value="rmlA"/>
    <property type="match status" value="1"/>
</dbReference>
<dbReference type="CDD" id="cd02538">
    <property type="entry name" value="G1P_TT_short"/>
    <property type="match status" value="1"/>
</dbReference>
<reference evidence="12 13" key="1">
    <citation type="submission" date="2016-10" db="EMBL/GenBank/DDBJ databases">
        <authorList>
            <person name="de Groot N.N."/>
        </authorList>
    </citation>
    <scope>NUCLEOTIDE SEQUENCE [LARGE SCALE GENOMIC DNA]</scope>
    <source>
        <strain evidence="12 13">APO</strain>
    </source>
</reference>
<evidence type="ECO:0000256" key="4">
    <source>
        <dbReference type="ARBA" id="ARBA00017654"/>
    </source>
</evidence>
<dbReference type="Proteomes" id="UP000199230">
    <property type="component" value="Unassembled WGS sequence"/>
</dbReference>
<dbReference type="InterPro" id="IPR005835">
    <property type="entry name" value="NTP_transferase_dom"/>
</dbReference>
<evidence type="ECO:0000256" key="5">
    <source>
        <dbReference type="ARBA" id="ARBA00022679"/>
    </source>
</evidence>
<dbReference type="AlphaFoldDB" id="A0A1H3PCU3"/>
<evidence type="ECO:0000256" key="9">
    <source>
        <dbReference type="ARBA" id="ARBA00049336"/>
    </source>
</evidence>
<comment type="catalytic activity">
    <reaction evidence="9 10">
        <text>dTTP + alpha-D-glucose 1-phosphate + H(+) = dTDP-alpha-D-glucose + diphosphate</text>
        <dbReference type="Rhea" id="RHEA:15225"/>
        <dbReference type="ChEBI" id="CHEBI:15378"/>
        <dbReference type="ChEBI" id="CHEBI:33019"/>
        <dbReference type="ChEBI" id="CHEBI:37568"/>
        <dbReference type="ChEBI" id="CHEBI:57477"/>
        <dbReference type="ChEBI" id="CHEBI:58601"/>
        <dbReference type="EC" id="2.7.7.24"/>
    </reaction>
</comment>
<evidence type="ECO:0000256" key="8">
    <source>
        <dbReference type="ARBA" id="ARBA00022842"/>
    </source>
</evidence>
<comment type="cofactor">
    <cofactor evidence="1">
        <name>Mg(2+)</name>
        <dbReference type="ChEBI" id="CHEBI:18420"/>
    </cofactor>
</comment>
<keyword evidence="7 10" id="KW-0479">Metal-binding</keyword>
<dbReference type="STRING" id="159292.SAMN05192546_106145"/>
<dbReference type="InterPro" id="IPR029044">
    <property type="entry name" value="Nucleotide-diphossugar_trans"/>
</dbReference>
<keyword evidence="8 10" id="KW-0460">Magnesium</keyword>
<dbReference type="EC" id="2.7.7.24" evidence="3 10"/>
<keyword evidence="6 10" id="KW-0548">Nucleotidyltransferase</keyword>
<protein>
    <recommendedName>
        <fullName evidence="4 10">Glucose-1-phosphate thymidylyltransferase</fullName>
        <ecNumber evidence="3 10">2.7.7.24</ecNumber>
    </recommendedName>
</protein>
<evidence type="ECO:0000256" key="7">
    <source>
        <dbReference type="ARBA" id="ARBA00022723"/>
    </source>
</evidence>
<dbReference type="SUPFAM" id="SSF53448">
    <property type="entry name" value="Nucleotide-diphospho-sugar transferases"/>
    <property type="match status" value="1"/>
</dbReference>
<dbReference type="EMBL" id="FNPV01000006">
    <property type="protein sequence ID" value="SDY98946.1"/>
    <property type="molecule type" value="Genomic_DNA"/>
</dbReference>
<dbReference type="RefSeq" id="WP_093313903.1">
    <property type="nucleotide sequence ID" value="NZ_FNPV01000006.1"/>
</dbReference>
<dbReference type="Pfam" id="PF00483">
    <property type="entry name" value="NTP_transferase"/>
    <property type="match status" value="1"/>
</dbReference>
<evidence type="ECO:0000256" key="10">
    <source>
        <dbReference type="RuleBase" id="RU003706"/>
    </source>
</evidence>
<dbReference type="InterPro" id="IPR005907">
    <property type="entry name" value="G1P_thy_trans_s"/>
</dbReference>
<evidence type="ECO:0000313" key="12">
    <source>
        <dbReference type="EMBL" id="SDY98946.1"/>
    </source>
</evidence>
<organism evidence="12 13">
    <name type="scientific">Tindallia californiensis</name>
    <dbReference type="NCBI Taxonomy" id="159292"/>
    <lineage>
        <taxon>Bacteria</taxon>
        <taxon>Bacillati</taxon>
        <taxon>Bacillota</taxon>
        <taxon>Clostridia</taxon>
        <taxon>Peptostreptococcales</taxon>
        <taxon>Tindalliaceae</taxon>
        <taxon>Tindallia</taxon>
    </lineage>
</organism>
<evidence type="ECO:0000256" key="6">
    <source>
        <dbReference type="ARBA" id="ARBA00022695"/>
    </source>
</evidence>
<dbReference type="GO" id="GO:0046872">
    <property type="term" value="F:metal ion binding"/>
    <property type="evidence" value="ECO:0007669"/>
    <property type="project" value="UniProtKB-KW"/>
</dbReference>
<gene>
    <name evidence="12" type="ORF">SAMN05192546_106145</name>
</gene>
<evidence type="ECO:0000256" key="3">
    <source>
        <dbReference type="ARBA" id="ARBA00012461"/>
    </source>
</evidence>
<evidence type="ECO:0000256" key="2">
    <source>
        <dbReference type="ARBA" id="ARBA00010480"/>
    </source>
</evidence>
<feature type="domain" description="Nucleotidyl transferase" evidence="11">
    <location>
        <begin position="2"/>
        <end position="238"/>
    </location>
</feature>